<keyword evidence="2" id="KW-1185">Reference proteome</keyword>
<evidence type="ECO:0000313" key="2">
    <source>
        <dbReference type="Proteomes" id="UP000215506"/>
    </source>
</evidence>
<comment type="caution">
    <text evidence="1">The sequence shown here is derived from an EMBL/GenBank/DDBJ whole genome shotgun (WGS) entry which is preliminary data.</text>
</comment>
<reference evidence="1 2" key="1">
    <citation type="submission" date="2017-07" db="EMBL/GenBank/DDBJ databases">
        <title>First draft Genome Sequence of Nocardia cerradoensis isolated from human infection.</title>
        <authorList>
            <person name="Carrasco G."/>
        </authorList>
    </citation>
    <scope>NUCLEOTIDE SEQUENCE [LARGE SCALE GENOMIC DNA]</scope>
    <source>
        <strain evidence="1 2">CNM20130759</strain>
    </source>
</reference>
<dbReference type="AlphaFoldDB" id="A0A231HD14"/>
<dbReference type="EMBL" id="NGAF01000002">
    <property type="protein sequence ID" value="OXR46658.1"/>
    <property type="molecule type" value="Genomic_DNA"/>
</dbReference>
<name>A0A231HD14_9NOCA</name>
<accession>A0A231HD14</accession>
<evidence type="ECO:0000313" key="1">
    <source>
        <dbReference type="EMBL" id="OXR46658.1"/>
    </source>
</evidence>
<dbReference type="RefSeq" id="WP_094024789.1">
    <property type="nucleotide sequence ID" value="NZ_NGAF01000002.1"/>
</dbReference>
<proteinExistence type="predicted"/>
<protein>
    <submittedName>
        <fullName evidence="1">Uncharacterized protein</fullName>
    </submittedName>
</protein>
<sequence>MSVVDQALVDMRNGGRVLVVAPTQSAAVALFDNASRRLTDGETGHRSHSPRIRGAGEGWIQFQSFSAAGRGLTLDRVYVELSALVTELAPAVGGDLANIRINPLHTAEV</sequence>
<gene>
    <name evidence="1" type="ORF">B7C42_01633</name>
</gene>
<organism evidence="1 2">
    <name type="scientific">Nocardia cerradoensis</name>
    <dbReference type="NCBI Taxonomy" id="85688"/>
    <lineage>
        <taxon>Bacteria</taxon>
        <taxon>Bacillati</taxon>
        <taxon>Actinomycetota</taxon>
        <taxon>Actinomycetes</taxon>
        <taxon>Mycobacteriales</taxon>
        <taxon>Nocardiaceae</taxon>
        <taxon>Nocardia</taxon>
    </lineage>
</organism>
<dbReference type="Proteomes" id="UP000215506">
    <property type="component" value="Unassembled WGS sequence"/>
</dbReference>